<keyword evidence="4" id="KW-1185">Reference proteome</keyword>
<dbReference type="Proteomes" id="UP000232003">
    <property type="component" value="Chromosome"/>
</dbReference>
<organism evidence="3 4">
    <name type="scientific">Nostoc flagelliforme CCNUN1</name>
    <dbReference type="NCBI Taxonomy" id="2038116"/>
    <lineage>
        <taxon>Bacteria</taxon>
        <taxon>Bacillati</taxon>
        <taxon>Cyanobacteriota</taxon>
        <taxon>Cyanophyceae</taxon>
        <taxon>Nostocales</taxon>
        <taxon>Nostocaceae</taxon>
        <taxon>Nostoc</taxon>
    </lineage>
</organism>
<dbReference type="AlphaFoldDB" id="A0A2K8T507"/>
<gene>
    <name evidence="3" type="ORF">COO91_08942</name>
</gene>
<dbReference type="SUPFAM" id="SSF51161">
    <property type="entry name" value="Trimeric LpxA-like enzymes"/>
    <property type="match status" value="1"/>
</dbReference>
<keyword evidence="2" id="KW-0677">Repeat</keyword>
<accession>A0A2K8T507</accession>
<dbReference type="PANTHER" id="PTHR23416">
    <property type="entry name" value="SIALIC ACID SYNTHASE-RELATED"/>
    <property type="match status" value="1"/>
</dbReference>
<dbReference type="Pfam" id="PF00132">
    <property type="entry name" value="Hexapep"/>
    <property type="match status" value="1"/>
</dbReference>
<name>A0A2K8T507_9NOSO</name>
<evidence type="ECO:0000256" key="1">
    <source>
        <dbReference type="ARBA" id="ARBA00022679"/>
    </source>
</evidence>
<dbReference type="GO" id="GO:0043886">
    <property type="term" value="F:structural constituent of carboxysome shell"/>
    <property type="evidence" value="ECO:0007669"/>
    <property type="project" value="UniProtKB-ARBA"/>
</dbReference>
<dbReference type="OrthoDB" id="9815592at2"/>
<keyword evidence="1 3" id="KW-0808">Transferase</keyword>
<dbReference type="Gene3D" id="2.160.10.10">
    <property type="entry name" value="Hexapeptide repeat proteins"/>
    <property type="match status" value="2"/>
</dbReference>
<dbReference type="InterPro" id="IPR051159">
    <property type="entry name" value="Hexapeptide_acetyltransf"/>
</dbReference>
<evidence type="ECO:0000313" key="4">
    <source>
        <dbReference type="Proteomes" id="UP000232003"/>
    </source>
</evidence>
<dbReference type="PROSITE" id="PS00101">
    <property type="entry name" value="HEXAPEP_TRANSFERASES"/>
    <property type="match status" value="1"/>
</dbReference>
<proteinExistence type="predicted"/>
<dbReference type="InterPro" id="IPR018357">
    <property type="entry name" value="Hexapep_transf_CS"/>
</dbReference>
<dbReference type="InterPro" id="IPR001451">
    <property type="entry name" value="Hexapep"/>
</dbReference>
<protein>
    <submittedName>
        <fullName evidence="3">Acetyltransferase</fullName>
    </submittedName>
</protein>
<dbReference type="EMBL" id="CP024785">
    <property type="protein sequence ID" value="AUB42796.1"/>
    <property type="molecule type" value="Genomic_DNA"/>
</dbReference>
<dbReference type="KEGG" id="nfl:COO91_08942"/>
<sequence>MHNDKYFSKLQRVQELVVTTVLGDIPTLILGPKLRNLGYHSIFAQIGSPVYIQDGVEFNGTCCIEIGSGVYIFKGVRMDARGHKNNKIHLGNRVAIERNVDIGCLENTCIHIDEDTFIAPNVCIEGPGDIKIGKRCLIAAHSGIYANNHNFADPMEPIKYQGVTRKGIVIEDDCWLGHGVTVLDGVTIGKGSVIGAGAVVNRDIPPFSVAVGIPARVIKNRVGKDLSITSSGEIGHGAW</sequence>
<dbReference type="PANTHER" id="PTHR23416:SF78">
    <property type="entry name" value="LIPOPOLYSACCHARIDE BIOSYNTHESIS O-ACETYL TRANSFERASE WBBJ-RELATED"/>
    <property type="match status" value="1"/>
</dbReference>
<reference evidence="3 4" key="1">
    <citation type="submission" date="2017-11" db="EMBL/GenBank/DDBJ databases">
        <title>Complete genome of a free-living desiccation-tolerant cyanobacterium and its photosynthetic adaptation to extreme terrestrial habitat.</title>
        <authorList>
            <person name="Shang J."/>
        </authorList>
    </citation>
    <scope>NUCLEOTIDE SEQUENCE [LARGE SCALE GENOMIC DNA]</scope>
    <source>
        <strain evidence="3 4">CCNUN1</strain>
    </source>
</reference>
<dbReference type="RefSeq" id="WP_100902694.1">
    <property type="nucleotide sequence ID" value="NZ_CAWNNC010000001.1"/>
</dbReference>
<dbReference type="GO" id="GO:0016740">
    <property type="term" value="F:transferase activity"/>
    <property type="evidence" value="ECO:0007669"/>
    <property type="project" value="UniProtKB-KW"/>
</dbReference>
<dbReference type="InterPro" id="IPR011004">
    <property type="entry name" value="Trimer_LpxA-like_sf"/>
</dbReference>
<dbReference type="GO" id="GO:0031470">
    <property type="term" value="C:carboxysome"/>
    <property type="evidence" value="ECO:0007669"/>
    <property type="project" value="UniProtKB-ARBA"/>
</dbReference>
<evidence type="ECO:0000313" key="3">
    <source>
        <dbReference type="EMBL" id="AUB42796.1"/>
    </source>
</evidence>
<evidence type="ECO:0000256" key="2">
    <source>
        <dbReference type="ARBA" id="ARBA00022737"/>
    </source>
</evidence>
<dbReference type="CDD" id="cd04647">
    <property type="entry name" value="LbH_MAT_like"/>
    <property type="match status" value="1"/>
</dbReference>